<keyword evidence="3" id="KW-1185">Reference proteome</keyword>
<name>A0A2H3B9Y3_9AGAR</name>
<dbReference type="STRING" id="1076256.A0A2H3B9Y3"/>
<dbReference type="AlphaFoldDB" id="A0A2H3B9Y3"/>
<feature type="region of interest" description="Disordered" evidence="1">
    <location>
        <begin position="146"/>
        <end position="170"/>
    </location>
</feature>
<dbReference type="EMBL" id="KZ293496">
    <property type="protein sequence ID" value="PBK59856.1"/>
    <property type="molecule type" value="Genomic_DNA"/>
</dbReference>
<evidence type="ECO:0000313" key="2">
    <source>
        <dbReference type="EMBL" id="PBK59856.1"/>
    </source>
</evidence>
<feature type="compositionally biased region" description="Acidic residues" evidence="1">
    <location>
        <begin position="157"/>
        <end position="168"/>
    </location>
</feature>
<evidence type="ECO:0000256" key="1">
    <source>
        <dbReference type="SAM" id="MobiDB-lite"/>
    </source>
</evidence>
<dbReference type="Proteomes" id="UP000218334">
    <property type="component" value="Unassembled WGS sequence"/>
</dbReference>
<gene>
    <name evidence="2" type="ORF">ARMSODRAFT_991040</name>
</gene>
<accession>A0A2H3B9Y3</accession>
<organism evidence="2 3">
    <name type="scientific">Armillaria solidipes</name>
    <dbReference type="NCBI Taxonomy" id="1076256"/>
    <lineage>
        <taxon>Eukaryota</taxon>
        <taxon>Fungi</taxon>
        <taxon>Dikarya</taxon>
        <taxon>Basidiomycota</taxon>
        <taxon>Agaricomycotina</taxon>
        <taxon>Agaricomycetes</taxon>
        <taxon>Agaricomycetidae</taxon>
        <taxon>Agaricales</taxon>
        <taxon>Marasmiineae</taxon>
        <taxon>Physalacriaceae</taxon>
        <taxon>Armillaria</taxon>
    </lineage>
</organism>
<proteinExistence type="predicted"/>
<evidence type="ECO:0000313" key="3">
    <source>
        <dbReference type="Proteomes" id="UP000218334"/>
    </source>
</evidence>
<reference evidence="3" key="1">
    <citation type="journal article" date="2017" name="Nat. Ecol. Evol.">
        <title>Genome expansion and lineage-specific genetic innovations in the forest pathogenic fungi Armillaria.</title>
        <authorList>
            <person name="Sipos G."/>
            <person name="Prasanna A.N."/>
            <person name="Walter M.C."/>
            <person name="O'Connor E."/>
            <person name="Balint B."/>
            <person name="Krizsan K."/>
            <person name="Kiss B."/>
            <person name="Hess J."/>
            <person name="Varga T."/>
            <person name="Slot J."/>
            <person name="Riley R."/>
            <person name="Boka B."/>
            <person name="Rigling D."/>
            <person name="Barry K."/>
            <person name="Lee J."/>
            <person name="Mihaltcheva S."/>
            <person name="LaButti K."/>
            <person name="Lipzen A."/>
            <person name="Waldron R."/>
            <person name="Moloney N.M."/>
            <person name="Sperisen C."/>
            <person name="Kredics L."/>
            <person name="Vagvoelgyi C."/>
            <person name="Patrignani A."/>
            <person name="Fitzpatrick D."/>
            <person name="Nagy I."/>
            <person name="Doyle S."/>
            <person name="Anderson J.B."/>
            <person name="Grigoriev I.V."/>
            <person name="Gueldener U."/>
            <person name="Muensterkoetter M."/>
            <person name="Nagy L.G."/>
        </authorList>
    </citation>
    <scope>NUCLEOTIDE SEQUENCE [LARGE SCALE GENOMIC DNA]</scope>
    <source>
        <strain evidence="3">28-4</strain>
    </source>
</reference>
<sequence length="236" mass="26745">MNTNLRINPFLQSWQPSTATHLERGKPLPKILRDLWVTAESLGVRPEGLAFSRDIIRTCPIWYHRNADPKIRKLNHVKASKCLQSKHKVRTTGDAQDIAEFLEDPNHEGSNDCECYICDTFRENIGCETPQKCMKRVNELLDMLPPKWDPRQLQPQDFEEETAEEDGEEHWKFDKTLTTSGPLANIFRIFTEGDVCNETLDKRNHSAAPTTIRAATDGSCHKNGSELATAGAGMNL</sequence>
<protein>
    <submittedName>
        <fullName evidence="2">Uncharacterized protein</fullName>
    </submittedName>
</protein>